<sequence>MEETLHRLLFNAAVEIEEEMTEENYIRMDQQFTDIEILSRNMMENQDAANEVWQNVTIVHEMLTSDLQYHILDLDPGKRTEIANAINDSVENDEINELERRIRDIVSDSE</sequence>
<reference evidence="1 2" key="1">
    <citation type="submission" date="2015-08" db="EMBL/GenBank/DDBJ databases">
        <title>The complete genome sequence of Bacillus beveridgei MLTeJB.</title>
        <authorList>
            <person name="Hanson T.E."/>
            <person name="Mesa C."/>
            <person name="Basesman S.M."/>
            <person name="Oremland R.S."/>
        </authorList>
    </citation>
    <scope>NUCLEOTIDE SEQUENCE [LARGE SCALE GENOMIC DNA]</scope>
    <source>
        <strain evidence="1 2">MLTeJB</strain>
    </source>
</reference>
<proteinExistence type="predicted"/>
<gene>
    <name evidence="1" type="ORF">BBEV_2533</name>
</gene>
<keyword evidence="2" id="KW-1185">Reference proteome</keyword>
<protein>
    <submittedName>
        <fullName evidence="1">Uncharacterized protein</fullName>
    </submittedName>
</protein>
<dbReference type="EMBL" id="CP012502">
    <property type="protein sequence ID" value="AOM83872.1"/>
    <property type="molecule type" value="Genomic_DNA"/>
</dbReference>
<evidence type="ECO:0000313" key="2">
    <source>
        <dbReference type="Proteomes" id="UP000094463"/>
    </source>
</evidence>
<evidence type="ECO:0000313" key="1">
    <source>
        <dbReference type="EMBL" id="AOM83872.1"/>
    </source>
</evidence>
<dbReference type="AlphaFoldDB" id="A0A1D7QXZ1"/>
<dbReference type="KEGG" id="bbev:BBEV_2533"/>
<accession>A0A1D7QXZ1</accession>
<dbReference type="Proteomes" id="UP000094463">
    <property type="component" value="Chromosome"/>
</dbReference>
<organism evidence="1 2">
    <name type="scientific">Salisediminibacterium beveridgei</name>
    <dbReference type="NCBI Taxonomy" id="632773"/>
    <lineage>
        <taxon>Bacteria</taxon>
        <taxon>Bacillati</taxon>
        <taxon>Bacillota</taxon>
        <taxon>Bacilli</taxon>
        <taxon>Bacillales</taxon>
        <taxon>Bacillaceae</taxon>
        <taxon>Salisediminibacterium</taxon>
    </lineage>
</organism>
<name>A0A1D7QXZ1_9BACI</name>